<feature type="transmembrane region" description="Helical" evidence="2">
    <location>
        <begin position="47"/>
        <end position="66"/>
    </location>
</feature>
<feature type="compositionally biased region" description="Basic and acidic residues" evidence="1">
    <location>
        <begin position="740"/>
        <end position="753"/>
    </location>
</feature>
<feature type="transmembrane region" description="Helical" evidence="2">
    <location>
        <begin position="22"/>
        <end position="41"/>
    </location>
</feature>
<reference evidence="4 5" key="1">
    <citation type="submission" date="2022-01" db="EMBL/GenBank/DDBJ databases">
        <title>Lysobacter chinensis sp. nov., a bacterium isolated from cow dung compost.</title>
        <authorList>
            <person name="Liu Y."/>
        </authorList>
    </citation>
    <scope>NUCLEOTIDE SEQUENCE [LARGE SCALE GENOMIC DNA]</scope>
    <source>
        <strain evidence="4 5">TLK-CK17</strain>
    </source>
</reference>
<dbReference type="Proteomes" id="UP001430796">
    <property type="component" value="Unassembled WGS sequence"/>
</dbReference>
<keyword evidence="2" id="KW-0812">Transmembrane</keyword>
<reference evidence="4 5" key="3">
    <citation type="submission" date="2022-01" db="EMBL/GenBank/DDBJ databases">
        <authorList>
            <person name="Zhou L.Y."/>
        </authorList>
    </citation>
    <scope>NUCLEOTIDE SEQUENCE [LARGE SCALE GENOMIC DNA]</scope>
    <source>
        <strain evidence="4 5">TLK-CK17</strain>
    </source>
</reference>
<dbReference type="EMBL" id="JAKJPO010000010">
    <property type="protein sequence ID" value="MCF7223062.1"/>
    <property type="molecule type" value="Genomic_DNA"/>
</dbReference>
<keyword evidence="2" id="KW-1133">Transmembrane helix</keyword>
<feature type="region of interest" description="Disordered" evidence="1">
    <location>
        <begin position="738"/>
        <end position="761"/>
    </location>
</feature>
<keyword evidence="5" id="KW-1185">Reference proteome</keyword>
<feature type="region of interest" description="Disordered" evidence="1">
    <location>
        <begin position="463"/>
        <end position="539"/>
    </location>
</feature>
<sequence>MSGAIGMDGVLRQRWRAVRRRVFVDALAVALPIVCAVAVVGWRVGGIRFALLAGATASALALLAAVSRMRRFDARWLQRRLDAQEPAMEDSAGLLFADPAALGPLQRLQRARLRERVGAAPDLRPAWSRRATGLAWGTAALCVVGVWLWPGGGTMRQGDVPPVAEARGDGVPHRVAQRLAISPPAYTGLPEREIDALDARAQQGSRLRWALRFEPQPASVALEFHDGSRIEMRRERDEWIADHLLERSALYRVLPAGAPTQPLPPLNRLDAIPDRPPQVRVLEPETGLSMMKPGQRGWSVVFEASDDHGIDADARLHVTVARGSGEQITFEESTRSLRGSGERSRKRYQASIDLAGLALAWGEDLVVQLEVRDNRRPGPQSARSASLILRRPPQPVPDVGGLEGLARQVLPAYFRSQRQIIIDAEALLKEKPSLSAERFLDRSDALGVDQRLLRLRYGRFLGEESEGAGHPPPTHDAEDAPPSAPLLPIDDFGQAPRAAAEDRDADGHADSRDDDRDHDEAGHDHDGHGHGGRTGDAVFGSAGDVLAEFGHTHDLPEAATLLDPKTREILRSALREMWQSELGLRQGQPKQALPYAYRALELIKQVQQADRIYLARVGSELPPIDEGRRLSGDRAGIARRALPAAGARVPDDVPAQVWRVLADVPRDDADATDPGARTSGQPDLDALEAWLARHGGRLDDPLALVAAIDVLRNDPQCGDCRDDLRRLLWSAMSRPPAAVSRRDGIDGEGERYLDALGEPSR</sequence>
<evidence type="ECO:0000256" key="1">
    <source>
        <dbReference type="SAM" id="MobiDB-lite"/>
    </source>
</evidence>
<accession>A0ABS9HXG2</accession>
<dbReference type="EMBL" id="JAKJPO010000001">
    <property type="protein sequence ID" value="MCF7221197.1"/>
    <property type="molecule type" value="Genomic_DNA"/>
</dbReference>
<evidence type="ECO:0000313" key="4">
    <source>
        <dbReference type="EMBL" id="MCF7223062.1"/>
    </source>
</evidence>
<reference evidence="5" key="2">
    <citation type="submission" date="2022-01" db="EMBL/GenBank/DDBJ databases">
        <title>Lysobacter chinensis sp. nov., a bacterium isolated from cow dung compost.</title>
        <authorList>
            <person name="Zhou L.Y."/>
        </authorList>
    </citation>
    <scope>NUCLEOTIDE SEQUENCE [LARGE SCALE GENOMIC DNA]</scope>
    <source>
        <strain evidence="5">TLK-CK17</strain>
    </source>
</reference>
<evidence type="ECO:0000256" key="2">
    <source>
        <dbReference type="SAM" id="Phobius"/>
    </source>
</evidence>
<feature type="compositionally biased region" description="Basic and acidic residues" evidence="1">
    <location>
        <begin position="499"/>
        <end position="529"/>
    </location>
</feature>
<dbReference type="RefSeq" id="WP_237053584.1">
    <property type="nucleotide sequence ID" value="NZ_JAKJPO010000001.1"/>
</dbReference>
<name>A0ABS9HXG2_9GAMM</name>
<comment type="caution">
    <text evidence="4">The sequence shown here is derived from an EMBL/GenBank/DDBJ whole genome shotgun (WGS) entry which is preliminary data.</text>
</comment>
<evidence type="ECO:0000313" key="3">
    <source>
        <dbReference type="EMBL" id="MCF7221197.1"/>
    </source>
</evidence>
<keyword evidence="2" id="KW-0472">Membrane</keyword>
<evidence type="ECO:0000313" key="5">
    <source>
        <dbReference type="Proteomes" id="UP001430796"/>
    </source>
</evidence>
<protein>
    <submittedName>
        <fullName evidence="4">DUF4175 domain-containing protein</fullName>
    </submittedName>
</protein>
<proteinExistence type="predicted"/>
<feature type="transmembrane region" description="Helical" evidence="2">
    <location>
        <begin position="131"/>
        <end position="149"/>
    </location>
</feature>
<feature type="region of interest" description="Disordered" evidence="1">
    <location>
        <begin position="374"/>
        <end position="400"/>
    </location>
</feature>
<organism evidence="4 5">
    <name type="scientific">Marilutibacter chinensis</name>
    <dbReference type="NCBI Taxonomy" id="2912247"/>
    <lineage>
        <taxon>Bacteria</taxon>
        <taxon>Pseudomonadati</taxon>
        <taxon>Pseudomonadota</taxon>
        <taxon>Gammaproteobacteria</taxon>
        <taxon>Lysobacterales</taxon>
        <taxon>Lysobacteraceae</taxon>
        <taxon>Marilutibacter</taxon>
    </lineage>
</organism>
<gene>
    <name evidence="3" type="ORF">L3V18_05260</name>
    <name evidence="4" type="ORF">L3V18_14885</name>
</gene>